<dbReference type="Pfam" id="PF02656">
    <property type="entry name" value="DUF202"/>
    <property type="match status" value="1"/>
</dbReference>
<keyword evidence="2 5" id="KW-0812">Transmembrane</keyword>
<feature type="transmembrane region" description="Helical" evidence="5">
    <location>
        <begin position="21"/>
        <end position="37"/>
    </location>
</feature>
<keyword evidence="4 5" id="KW-0472">Membrane</keyword>
<protein>
    <submittedName>
        <fullName evidence="7">DUF202 domain-containing protein</fullName>
    </submittedName>
</protein>
<name>A0ABT8J308_9MICO</name>
<feature type="transmembrane region" description="Helical" evidence="5">
    <location>
        <begin position="85"/>
        <end position="112"/>
    </location>
</feature>
<dbReference type="EMBL" id="JAROCB010000007">
    <property type="protein sequence ID" value="MDN4599471.1"/>
    <property type="molecule type" value="Genomic_DNA"/>
</dbReference>
<feature type="transmembrane region" description="Helical" evidence="5">
    <location>
        <begin position="43"/>
        <end position="64"/>
    </location>
</feature>
<organism evidence="7 8">
    <name type="scientific">Leifsonia virtsii</name>
    <dbReference type="NCBI Taxonomy" id="3035915"/>
    <lineage>
        <taxon>Bacteria</taxon>
        <taxon>Bacillati</taxon>
        <taxon>Actinomycetota</taxon>
        <taxon>Actinomycetes</taxon>
        <taxon>Micrococcales</taxon>
        <taxon>Microbacteriaceae</taxon>
        <taxon>Leifsonia</taxon>
    </lineage>
</organism>
<reference evidence="7" key="1">
    <citation type="submission" date="2023-03" db="EMBL/GenBank/DDBJ databases">
        <title>MT1 and MT2 Draft Genomes of Novel Species.</title>
        <authorList>
            <person name="Venkateswaran K."/>
        </authorList>
    </citation>
    <scope>NUCLEOTIDE SEQUENCE</scope>
    <source>
        <strain evidence="7">F6_8S_P_1A</strain>
    </source>
</reference>
<evidence type="ECO:0000256" key="2">
    <source>
        <dbReference type="ARBA" id="ARBA00022692"/>
    </source>
</evidence>
<keyword evidence="3 5" id="KW-1133">Transmembrane helix</keyword>
<evidence type="ECO:0000256" key="3">
    <source>
        <dbReference type="ARBA" id="ARBA00022989"/>
    </source>
</evidence>
<evidence type="ECO:0000256" key="1">
    <source>
        <dbReference type="ARBA" id="ARBA00004127"/>
    </source>
</evidence>
<evidence type="ECO:0000256" key="4">
    <source>
        <dbReference type="ARBA" id="ARBA00023136"/>
    </source>
</evidence>
<sequence length="113" mass="11789">MSELFDPGLQPERTVLAWRRTGLALFAGSLVAARVLPETLGPWAALLGFSGVAAAGALLCAIQLRYRRHHRRLLTDGDLAPVAEGVLIAATASFVAVAAVVSIAVVVAIAFAR</sequence>
<evidence type="ECO:0000313" key="8">
    <source>
        <dbReference type="Proteomes" id="UP001174210"/>
    </source>
</evidence>
<accession>A0ABT8J308</accession>
<feature type="domain" description="DUF202" evidence="6">
    <location>
        <begin position="6"/>
        <end position="71"/>
    </location>
</feature>
<comment type="caution">
    <text evidence="7">The sequence shown here is derived from an EMBL/GenBank/DDBJ whole genome shotgun (WGS) entry which is preliminary data.</text>
</comment>
<dbReference type="RefSeq" id="WP_301220812.1">
    <property type="nucleotide sequence ID" value="NZ_JAROCB010000007.1"/>
</dbReference>
<evidence type="ECO:0000313" key="7">
    <source>
        <dbReference type="EMBL" id="MDN4599471.1"/>
    </source>
</evidence>
<keyword evidence="8" id="KW-1185">Reference proteome</keyword>
<comment type="subcellular location">
    <subcellularLocation>
        <location evidence="1">Endomembrane system</location>
        <topology evidence="1">Multi-pass membrane protein</topology>
    </subcellularLocation>
</comment>
<evidence type="ECO:0000259" key="6">
    <source>
        <dbReference type="Pfam" id="PF02656"/>
    </source>
</evidence>
<gene>
    <name evidence="7" type="ORF">P5G59_20140</name>
</gene>
<dbReference type="InterPro" id="IPR003807">
    <property type="entry name" value="DUF202"/>
</dbReference>
<evidence type="ECO:0000256" key="5">
    <source>
        <dbReference type="SAM" id="Phobius"/>
    </source>
</evidence>
<proteinExistence type="predicted"/>
<dbReference type="Proteomes" id="UP001174210">
    <property type="component" value="Unassembled WGS sequence"/>
</dbReference>